<dbReference type="PROSITE" id="PS50174">
    <property type="entry name" value="G_PATCH"/>
    <property type="match status" value="1"/>
</dbReference>
<dbReference type="OrthoDB" id="29523at2759"/>
<evidence type="ECO:0000256" key="2">
    <source>
        <dbReference type="ARBA" id="ARBA00022517"/>
    </source>
</evidence>
<proteinExistence type="inferred from homology"/>
<organism evidence="9 10">
    <name type="scientific">Caulochytrium protostelioides</name>
    <dbReference type="NCBI Taxonomy" id="1555241"/>
    <lineage>
        <taxon>Eukaryota</taxon>
        <taxon>Fungi</taxon>
        <taxon>Fungi incertae sedis</taxon>
        <taxon>Chytridiomycota</taxon>
        <taxon>Chytridiomycota incertae sedis</taxon>
        <taxon>Chytridiomycetes</taxon>
        <taxon>Caulochytriales</taxon>
        <taxon>Caulochytriaceae</taxon>
        <taxon>Caulochytrium</taxon>
    </lineage>
</organism>
<evidence type="ECO:0000313" key="9">
    <source>
        <dbReference type="EMBL" id="RKP03996.1"/>
    </source>
</evidence>
<dbReference type="Proteomes" id="UP000274922">
    <property type="component" value="Unassembled WGS sequence"/>
</dbReference>
<dbReference type="EMBL" id="ML014115">
    <property type="protein sequence ID" value="RKP03996.1"/>
    <property type="molecule type" value="Genomic_DNA"/>
</dbReference>
<evidence type="ECO:0000256" key="3">
    <source>
        <dbReference type="ARBA" id="ARBA00022552"/>
    </source>
</evidence>
<feature type="region of interest" description="Disordered" evidence="7">
    <location>
        <begin position="82"/>
        <end position="145"/>
    </location>
</feature>
<dbReference type="PANTHER" id="PTHR23149:SF31">
    <property type="entry name" value="PROTEIN PXR1"/>
    <property type="match status" value="1"/>
</dbReference>
<dbReference type="GO" id="GO:0003676">
    <property type="term" value="F:nucleic acid binding"/>
    <property type="evidence" value="ECO:0007669"/>
    <property type="project" value="InterPro"/>
</dbReference>
<evidence type="ECO:0000256" key="5">
    <source>
        <dbReference type="ARBA" id="ARBA00038007"/>
    </source>
</evidence>
<evidence type="ECO:0000313" key="10">
    <source>
        <dbReference type="Proteomes" id="UP000274922"/>
    </source>
</evidence>
<dbReference type="STRING" id="1555241.A0A4P9XEL6"/>
<evidence type="ECO:0000256" key="7">
    <source>
        <dbReference type="SAM" id="MobiDB-lite"/>
    </source>
</evidence>
<feature type="domain" description="G-patch" evidence="8">
    <location>
        <begin position="1"/>
        <end position="40"/>
    </location>
</feature>
<comment type="subcellular location">
    <subcellularLocation>
        <location evidence="1">Nucleus</location>
        <location evidence="1">Nucleolus</location>
    </subcellularLocation>
</comment>
<evidence type="ECO:0000256" key="4">
    <source>
        <dbReference type="ARBA" id="ARBA00023242"/>
    </source>
</evidence>
<dbReference type="AlphaFoldDB" id="A0A4P9XEL6"/>
<feature type="compositionally biased region" description="Basic and acidic residues" evidence="7">
    <location>
        <begin position="349"/>
        <end position="371"/>
    </location>
</feature>
<dbReference type="InterPro" id="IPR050656">
    <property type="entry name" value="PINX1"/>
</dbReference>
<reference evidence="10" key="1">
    <citation type="journal article" date="2018" name="Nat. Microbiol.">
        <title>Leveraging single-cell genomics to expand the fungal tree of life.</title>
        <authorList>
            <person name="Ahrendt S.R."/>
            <person name="Quandt C.A."/>
            <person name="Ciobanu D."/>
            <person name="Clum A."/>
            <person name="Salamov A."/>
            <person name="Andreopoulos B."/>
            <person name="Cheng J.F."/>
            <person name="Woyke T."/>
            <person name="Pelin A."/>
            <person name="Henrissat B."/>
            <person name="Reynolds N.K."/>
            <person name="Benny G.L."/>
            <person name="Smith M.E."/>
            <person name="James T.Y."/>
            <person name="Grigoriev I.V."/>
        </authorList>
    </citation>
    <scope>NUCLEOTIDE SEQUENCE [LARGE SCALE GENOMIC DNA]</scope>
    <source>
        <strain evidence="10">ATCC 52028</strain>
    </source>
</reference>
<comment type="similarity">
    <text evidence="5">Belongs to the PINX1 family.</text>
</comment>
<feature type="region of interest" description="Disordered" evidence="7">
    <location>
        <begin position="318"/>
        <end position="378"/>
    </location>
</feature>
<accession>A0A4P9XEL6</accession>
<dbReference type="Pfam" id="PF01585">
    <property type="entry name" value="G-patch"/>
    <property type="match status" value="1"/>
</dbReference>
<dbReference type="InterPro" id="IPR000467">
    <property type="entry name" value="G_patch_dom"/>
</dbReference>
<keyword evidence="4" id="KW-0539">Nucleus</keyword>
<dbReference type="SMART" id="SM00443">
    <property type="entry name" value="G_patch"/>
    <property type="match status" value="1"/>
</dbReference>
<keyword evidence="3" id="KW-0698">rRNA processing</keyword>
<evidence type="ECO:0000259" key="8">
    <source>
        <dbReference type="PROSITE" id="PS50174"/>
    </source>
</evidence>
<dbReference type="PANTHER" id="PTHR23149">
    <property type="entry name" value="G PATCH DOMAIN CONTAINING PROTEIN"/>
    <property type="match status" value="1"/>
</dbReference>
<sequence>MLQAMGWKEGTGLGLRGDAPSEHFKIKVKADSAGVGAEAKDIHNWRSNADTFSNLLANLGQVVGVGIVPDVPMAATGTTLKPAETAVVTPPPSDGAATGSESEPSGKLSKADKKAAKKAAKQAAKAAKKAEKASKKVGKKSSKLSQAAAAAATTTATTTTTTTTTTVTTTGTALPADTNVLAARNWSRRKFLANKRVASFDAQALKEILGVDPSEPHSSFPSFTAVQAIDNSAAQAAADAQPRESTHFAYDYSADVHLTTGLGGLGTPPSATAPRPGGLMFVKSNTVIQPMSVELAQQQAAAAASSASATVALVASKASASLESTKRPRETDEMGVSAETDAAPMSKKAKSDKAAKKATKEDKKAAKEAKKASRSKLPLPLTVESTTPLTLPQTAAIQRAFLTSPAGQKLNENEQWLLQHLYRHIEWVSKSGVATRTPQ</sequence>
<evidence type="ECO:0000256" key="1">
    <source>
        <dbReference type="ARBA" id="ARBA00004604"/>
    </source>
</evidence>
<gene>
    <name evidence="9" type="ORF">CXG81DRAFT_23409</name>
</gene>
<dbReference type="GO" id="GO:0005730">
    <property type="term" value="C:nucleolus"/>
    <property type="evidence" value="ECO:0007669"/>
    <property type="project" value="UniProtKB-SubCell"/>
</dbReference>
<feature type="region of interest" description="Disordered" evidence="7">
    <location>
        <begin position="151"/>
        <end position="170"/>
    </location>
</feature>
<dbReference type="GO" id="GO:0006364">
    <property type="term" value="P:rRNA processing"/>
    <property type="evidence" value="ECO:0007669"/>
    <property type="project" value="UniProtKB-KW"/>
</dbReference>
<name>A0A4P9XEL6_9FUNG</name>
<keyword evidence="2" id="KW-0690">Ribosome biogenesis</keyword>
<protein>
    <recommendedName>
        <fullName evidence="6">PinX1-related protein 1</fullName>
    </recommendedName>
</protein>
<keyword evidence="10" id="KW-1185">Reference proteome</keyword>
<evidence type="ECO:0000256" key="6">
    <source>
        <dbReference type="ARBA" id="ARBA00041961"/>
    </source>
</evidence>